<evidence type="ECO:0000313" key="1">
    <source>
        <dbReference type="EMBL" id="KAF2174634.1"/>
    </source>
</evidence>
<organism evidence="1 2">
    <name type="scientific">Zopfia rhizophila CBS 207.26</name>
    <dbReference type="NCBI Taxonomy" id="1314779"/>
    <lineage>
        <taxon>Eukaryota</taxon>
        <taxon>Fungi</taxon>
        <taxon>Dikarya</taxon>
        <taxon>Ascomycota</taxon>
        <taxon>Pezizomycotina</taxon>
        <taxon>Dothideomycetes</taxon>
        <taxon>Dothideomycetes incertae sedis</taxon>
        <taxon>Zopfiaceae</taxon>
        <taxon>Zopfia</taxon>
    </lineage>
</organism>
<keyword evidence="2" id="KW-1185">Reference proteome</keyword>
<protein>
    <submittedName>
        <fullName evidence="1">Partitioning protein</fullName>
    </submittedName>
</protein>
<dbReference type="AlphaFoldDB" id="A0A6A6D5D5"/>
<dbReference type="EMBL" id="ML994805">
    <property type="protein sequence ID" value="KAF2174634.1"/>
    <property type="molecule type" value="Genomic_DNA"/>
</dbReference>
<gene>
    <name evidence="1" type="ORF">K469DRAFT_686409</name>
</gene>
<dbReference type="Gene3D" id="3.40.50.300">
    <property type="entry name" value="P-loop containing nucleotide triphosphate hydrolases"/>
    <property type="match status" value="1"/>
</dbReference>
<reference evidence="1" key="1">
    <citation type="journal article" date="2020" name="Stud. Mycol.">
        <title>101 Dothideomycetes genomes: a test case for predicting lifestyles and emergence of pathogens.</title>
        <authorList>
            <person name="Haridas S."/>
            <person name="Albert R."/>
            <person name="Binder M."/>
            <person name="Bloem J."/>
            <person name="Labutti K."/>
            <person name="Salamov A."/>
            <person name="Andreopoulos B."/>
            <person name="Baker S."/>
            <person name="Barry K."/>
            <person name="Bills G."/>
            <person name="Bluhm B."/>
            <person name="Cannon C."/>
            <person name="Castanera R."/>
            <person name="Culley D."/>
            <person name="Daum C."/>
            <person name="Ezra D."/>
            <person name="Gonzalez J."/>
            <person name="Henrissat B."/>
            <person name="Kuo A."/>
            <person name="Liang C."/>
            <person name="Lipzen A."/>
            <person name="Lutzoni F."/>
            <person name="Magnuson J."/>
            <person name="Mondo S."/>
            <person name="Nolan M."/>
            <person name="Ohm R."/>
            <person name="Pangilinan J."/>
            <person name="Park H.-J."/>
            <person name="Ramirez L."/>
            <person name="Alfaro M."/>
            <person name="Sun H."/>
            <person name="Tritt A."/>
            <person name="Yoshinaga Y."/>
            <person name="Zwiers L.-H."/>
            <person name="Turgeon B."/>
            <person name="Goodwin S."/>
            <person name="Spatafora J."/>
            <person name="Crous P."/>
            <person name="Grigoriev I."/>
        </authorList>
    </citation>
    <scope>NUCLEOTIDE SEQUENCE</scope>
    <source>
        <strain evidence="1">CBS 207.26</strain>
    </source>
</reference>
<accession>A0A6A6D5D5</accession>
<dbReference type="SUPFAM" id="SSF52540">
    <property type="entry name" value="P-loop containing nucleoside triphosphate hydrolases"/>
    <property type="match status" value="1"/>
</dbReference>
<dbReference type="InterPro" id="IPR050678">
    <property type="entry name" value="DNA_Partitioning_ATPase"/>
</dbReference>
<dbReference type="Proteomes" id="UP000800200">
    <property type="component" value="Unassembled WGS sequence"/>
</dbReference>
<dbReference type="PANTHER" id="PTHR13696">
    <property type="entry name" value="P-LOOP CONTAINING NUCLEOSIDE TRIPHOSPHATE HYDROLASE"/>
    <property type="match status" value="1"/>
</dbReference>
<evidence type="ECO:0000313" key="2">
    <source>
        <dbReference type="Proteomes" id="UP000800200"/>
    </source>
</evidence>
<dbReference type="Pfam" id="PF07015">
    <property type="entry name" value="VirC1"/>
    <property type="match status" value="1"/>
</dbReference>
<dbReference type="InterPro" id="IPR027417">
    <property type="entry name" value="P-loop_NTPase"/>
</dbReference>
<dbReference type="InterPro" id="IPR009744">
    <property type="entry name" value="VirC1"/>
</dbReference>
<dbReference type="CDD" id="cd02042">
    <property type="entry name" value="ParAB_family"/>
    <property type="match status" value="1"/>
</dbReference>
<dbReference type="OrthoDB" id="2435174at2759"/>
<dbReference type="PIRSF" id="PIRSF009320">
    <property type="entry name" value="Nuc_binding_HP_1000"/>
    <property type="match status" value="1"/>
</dbReference>
<proteinExistence type="predicted"/>
<sequence length="229" mass="24546">MYERMIARTRRRMRMTVLTLAGSKGGCGKSTLGRAMSALLAREGASFAVVDADPNKALSRWLTAIYEGPEITHCAEANEDRLAHLIAELRDQHDLVLVDTAGFENLGSSVAIASADAVLIPCKASEADLYEARTTATKVKSLSVTTRRTIPAWVILNSVRTTAVAAHAAEQIKEAGLERLSASLGHRADYEAVSHTGKMPTSGAAFREVTDLIAELRAKDAMPAVRVTA</sequence>
<name>A0A6A6D5D5_9PEZI</name>
<dbReference type="PANTHER" id="PTHR13696:SF99">
    <property type="entry name" value="COBYRINIC ACID AC-DIAMIDE SYNTHASE"/>
    <property type="match status" value="1"/>
</dbReference>